<evidence type="ECO:0000313" key="5">
    <source>
        <dbReference type="EMBL" id="MBB5031201.1"/>
    </source>
</evidence>
<protein>
    <submittedName>
        <fullName evidence="5">DNA-binding LacI/PurR family transcriptional regulator</fullName>
    </submittedName>
</protein>
<reference evidence="5 6" key="1">
    <citation type="submission" date="2020-08" db="EMBL/GenBank/DDBJ databases">
        <title>Genomic Encyclopedia of Type Strains, Phase IV (KMG-IV): sequencing the most valuable type-strain genomes for metagenomic binning, comparative biology and taxonomic classification.</title>
        <authorList>
            <person name="Goeker M."/>
        </authorList>
    </citation>
    <scope>NUCLEOTIDE SEQUENCE [LARGE SCALE GENOMIC DNA]</scope>
    <source>
        <strain evidence="5 6">DSM 12252</strain>
    </source>
</reference>
<evidence type="ECO:0000256" key="2">
    <source>
        <dbReference type="ARBA" id="ARBA00023125"/>
    </source>
</evidence>
<evidence type="ECO:0000259" key="4">
    <source>
        <dbReference type="SMART" id="SM00345"/>
    </source>
</evidence>
<keyword evidence="2 5" id="KW-0238">DNA-binding</keyword>
<dbReference type="InterPro" id="IPR036388">
    <property type="entry name" value="WH-like_DNA-bd_sf"/>
</dbReference>
<dbReference type="SUPFAM" id="SSF53822">
    <property type="entry name" value="Periplasmic binding protein-like I"/>
    <property type="match status" value="1"/>
</dbReference>
<sequence length="361" mass="39492">MQTDASSSPRLPQRVSLVTQTAQSLRESMLAGHWQGHLPGERELCARLQVSRHTLRAALQMLQREGTLEVADRQRRRIKTATGKTKTSHSHVIALISPRPLQEMSQSTVVMVDELRDQLSRVGFSFEIHVSTACFSSKPARALEALTTRSPAAAWLIFGALEPVQSWFVRHQLPSLVVGSCAPGVSLPSIDTDYRALCRHAGGMLCAKGHRHIVLLRPSGDYGGDLQSEQGLREALAASHAPPPQVILHDGTAANICALLDKALRSARPPTAFVVARAIHVLTVMMFLMQRGKRIPQDIAVISRDDETFMQHVVPSVTRYAPGSGQFARNVCKAARQLAETGGLPPKAIRLMPKMIRGETL</sequence>
<dbReference type="PRINTS" id="PR00035">
    <property type="entry name" value="HTHGNTR"/>
</dbReference>
<accession>A0A7W7Y7R8</accession>
<proteinExistence type="predicted"/>
<dbReference type="InterPro" id="IPR046335">
    <property type="entry name" value="LacI/GalR-like_sensor"/>
</dbReference>
<dbReference type="InterPro" id="IPR028082">
    <property type="entry name" value="Peripla_BP_I"/>
</dbReference>
<dbReference type="Gene3D" id="3.40.50.2300">
    <property type="match status" value="2"/>
</dbReference>
<keyword evidence="6" id="KW-1185">Reference proteome</keyword>
<gene>
    <name evidence="5" type="ORF">HNQ65_000755</name>
</gene>
<dbReference type="InterPro" id="IPR000524">
    <property type="entry name" value="Tscrpt_reg_HTH_GntR"/>
</dbReference>
<feature type="domain" description="HTH gntR-type" evidence="4">
    <location>
        <begin position="21"/>
        <end position="78"/>
    </location>
</feature>
<evidence type="ECO:0000256" key="3">
    <source>
        <dbReference type="ARBA" id="ARBA00023163"/>
    </source>
</evidence>
<dbReference type="EMBL" id="JACHIG010000001">
    <property type="protein sequence ID" value="MBB5031201.1"/>
    <property type="molecule type" value="Genomic_DNA"/>
</dbReference>
<dbReference type="InterPro" id="IPR036390">
    <property type="entry name" value="WH_DNA-bd_sf"/>
</dbReference>
<dbReference type="SUPFAM" id="SSF46785">
    <property type="entry name" value="Winged helix' DNA-binding domain"/>
    <property type="match status" value="1"/>
</dbReference>
<dbReference type="PANTHER" id="PTHR30146">
    <property type="entry name" value="LACI-RELATED TRANSCRIPTIONAL REPRESSOR"/>
    <property type="match status" value="1"/>
</dbReference>
<dbReference type="Pfam" id="PF00392">
    <property type="entry name" value="GntR"/>
    <property type="match status" value="1"/>
</dbReference>
<dbReference type="SMART" id="SM00345">
    <property type="entry name" value="HTH_GNTR"/>
    <property type="match status" value="1"/>
</dbReference>
<dbReference type="GO" id="GO:0003700">
    <property type="term" value="F:DNA-binding transcription factor activity"/>
    <property type="evidence" value="ECO:0007669"/>
    <property type="project" value="InterPro"/>
</dbReference>
<dbReference type="Pfam" id="PF13377">
    <property type="entry name" value="Peripla_BP_3"/>
    <property type="match status" value="1"/>
</dbReference>
<name>A0A7W7Y7R8_9BACT</name>
<dbReference type="GO" id="GO:0000976">
    <property type="term" value="F:transcription cis-regulatory region binding"/>
    <property type="evidence" value="ECO:0007669"/>
    <property type="project" value="TreeGrafter"/>
</dbReference>
<keyword evidence="3" id="KW-0804">Transcription</keyword>
<keyword evidence="1" id="KW-0805">Transcription regulation</keyword>
<dbReference type="CDD" id="cd07377">
    <property type="entry name" value="WHTH_GntR"/>
    <property type="match status" value="1"/>
</dbReference>
<dbReference type="RefSeq" id="WP_184338134.1">
    <property type="nucleotide sequence ID" value="NZ_JACHIG010000001.1"/>
</dbReference>
<evidence type="ECO:0000313" key="6">
    <source>
        <dbReference type="Proteomes" id="UP000590740"/>
    </source>
</evidence>
<comment type="caution">
    <text evidence="5">The sequence shown here is derived from an EMBL/GenBank/DDBJ whole genome shotgun (WGS) entry which is preliminary data.</text>
</comment>
<dbReference type="PANTHER" id="PTHR30146:SF155">
    <property type="entry name" value="ALANINE RACEMASE"/>
    <property type="match status" value="1"/>
</dbReference>
<dbReference type="Proteomes" id="UP000590740">
    <property type="component" value="Unassembled WGS sequence"/>
</dbReference>
<dbReference type="AlphaFoldDB" id="A0A7W7Y7R8"/>
<dbReference type="Gene3D" id="1.10.10.10">
    <property type="entry name" value="Winged helix-like DNA-binding domain superfamily/Winged helix DNA-binding domain"/>
    <property type="match status" value="1"/>
</dbReference>
<organism evidence="5 6">
    <name type="scientific">Prosthecobacter vanneervenii</name>
    <dbReference type="NCBI Taxonomy" id="48466"/>
    <lineage>
        <taxon>Bacteria</taxon>
        <taxon>Pseudomonadati</taxon>
        <taxon>Verrucomicrobiota</taxon>
        <taxon>Verrucomicrobiia</taxon>
        <taxon>Verrucomicrobiales</taxon>
        <taxon>Verrucomicrobiaceae</taxon>
        <taxon>Prosthecobacter</taxon>
    </lineage>
</organism>
<evidence type="ECO:0000256" key="1">
    <source>
        <dbReference type="ARBA" id="ARBA00023015"/>
    </source>
</evidence>